<dbReference type="AlphaFoldDB" id="A0A226CUI9"/>
<name>A0A226CUI9_FOLCA</name>
<keyword evidence="3" id="KW-1185">Reference proteome</keyword>
<proteinExistence type="predicted"/>
<keyword evidence="1" id="KW-0812">Transmembrane</keyword>
<evidence type="ECO:0000313" key="3">
    <source>
        <dbReference type="Proteomes" id="UP000198287"/>
    </source>
</evidence>
<keyword evidence="1" id="KW-0472">Membrane</keyword>
<gene>
    <name evidence="2" type="ORF">Fcan01_28143</name>
</gene>
<dbReference type="EMBL" id="LNIX01000065">
    <property type="protein sequence ID" value="OXA37082.1"/>
    <property type="molecule type" value="Genomic_DNA"/>
</dbReference>
<dbReference type="Proteomes" id="UP000198287">
    <property type="component" value="Unassembled WGS sequence"/>
</dbReference>
<evidence type="ECO:0000313" key="2">
    <source>
        <dbReference type="EMBL" id="OXA37082.1"/>
    </source>
</evidence>
<reference evidence="2 3" key="1">
    <citation type="submission" date="2015-12" db="EMBL/GenBank/DDBJ databases">
        <title>The genome of Folsomia candida.</title>
        <authorList>
            <person name="Faddeeva A."/>
            <person name="Derks M.F."/>
            <person name="Anvar Y."/>
            <person name="Smit S."/>
            <person name="Van Straalen N."/>
            <person name="Roelofs D."/>
        </authorList>
    </citation>
    <scope>NUCLEOTIDE SEQUENCE [LARGE SCALE GENOMIC DNA]</scope>
    <source>
        <strain evidence="2 3">VU population</strain>
        <tissue evidence="2">Whole body</tissue>
    </source>
</reference>
<organism evidence="2 3">
    <name type="scientific">Folsomia candida</name>
    <name type="common">Springtail</name>
    <dbReference type="NCBI Taxonomy" id="158441"/>
    <lineage>
        <taxon>Eukaryota</taxon>
        <taxon>Metazoa</taxon>
        <taxon>Ecdysozoa</taxon>
        <taxon>Arthropoda</taxon>
        <taxon>Hexapoda</taxon>
        <taxon>Collembola</taxon>
        <taxon>Entomobryomorpha</taxon>
        <taxon>Isotomoidea</taxon>
        <taxon>Isotomidae</taxon>
        <taxon>Proisotominae</taxon>
        <taxon>Folsomia</taxon>
    </lineage>
</organism>
<keyword evidence="1" id="KW-1133">Transmembrane helix</keyword>
<feature type="transmembrane region" description="Helical" evidence="1">
    <location>
        <begin position="447"/>
        <end position="467"/>
    </location>
</feature>
<feature type="transmembrane region" description="Helical" evidence="1">
    <location>
        <begin position="140"/>
        <end position="161"/>
    </location>
</feature>
<evidence type="ECO:0000256" key="1">
    <source>
        <dbReference type="SAM" id="Phobius"/>
    </source>
</evidence>
<protein>
    <submittedName>
        <fullName evidence="2">Uncharacterized protein</fullName>
    </submittedName>
</protein>
<accession>A0A226CUI9</accession>
<sequence length="515" mass="59661">MESYNCKLADDGKILAGYERFTPLQEIWVGSYNTLNRKERDSIEIRNFPQSSLNLFDGKNYKSIPLYMAAILVETGRNATLIFQRNWDDDPHVEVETKLYIYNEEGMRWEYTYSTGYKFLSCYADTYITFDFYVTPFQPAVWVGLLASLLLTFMVLSFYIFWNALGLVAVLLTNCYTGIMITELNAPLKQSRPESFQDLICQDRHILNSRDYKDIAKWAKDANLDLYWGKSNIWLPNASNVFASDNCFRMLSTPTETAYGATYVWYTHLVVKYFIDIKKLLKDFELNKETSAKITKARLFYILLLNPAHNYLPNSFNFTKRKHTTTELQDLVERDIIICKKKTFLIGTPELIEGEMDFLTKSYPSKKFYSGSDLLEVERSGWTFLGGGRSPVSRSISPVHQRFKARVHSGIYSRLRREMARNMWKQRRPVANDTSDIISSMGMDGRLVTLFIICGALFLVASIVFMGEVQDKELKNNLKNHYRTLRLLKDISGDEWLNPDSVEAAVTHSARVWII</sequence>
<comment type="caution">
    <text evidence="2">The sequence shown here is derived from an EMBL/GenBank/DDBJ whole genome shotgun (WGS) entry which is preliminary data.</text>
</comment>